<proteinExistence type="predicted"/>
<dbReference type="EMBL" id="JAMZMK010006407">
    <property type="protein sequence ID" value="KAI7749111.1"/>
    <property type="molecule type" value="Genomic_DNA"/>
</dbReference>
<dbReference type="Proteomes" id="UP001206925">
    <property type="component" value="Unassembled WGS sequence"/>
</dbReference>
<keyword evidence="2" id="KW-1185">Reference proteome</keyword>
<accession>A0AAD5GQQ8</accession>
<reference evidence="1" key="1">
    <citation type="submission" date="2022-06" db="EMBL/GenBank/DDBJ databases">
        <title>Uncovering the hologenomic basis of an extraordinary plant invasion.</title>
        <authorList>
            <person name="Bieker V.C."/>
            <person name="Martin M.D."/>
            <person name="Gilbert T."/>
            <person name="Hodgins K."/>
            <person name="Battlay P."/>
            <person name="Petersen B."/>
            <person name="Wilson J."/>
        </authorList>
    </citation>
    <scope>NUCLEOTIDE SEQUENCE</scope>
    <source>
        <strain evidence="1">AA19_3_7</strain>
        <tissue evidence="1">Leaf</tissue>
    </source>
</reference>
<name>A0AAD5GQQ8_AMBAR</name>
<gene>
    <name evidence="1" type="ORF">M8C21_014268</name>
</gene>
<dbReference type="AlphaFoldDB" id="A0AAD5GQQ8"/>
<organism evidence="1 2">
    <name type="scientific">Ambrosia artemisiifolia</name>
    <name type="common">Common ragweed</name>
    <dbReference type="NCBI Taxonomy" id="4212"/>
    <lineage>
        <taxon>Eukaryota</taxon>
        <taxon>Viridiplantae</taxon>
        <taxon>Streptophyta</taxon>
        <taxon>Embryophyta</taxon>
        <taxon>Tracheophyta</taxon>
        <taxon>Spermatophyta</taxon>
        <taxon>Magnoliopsida</taxon>
        <taxon>eudicotyledons</taxon>
        <taxon>Gunneridae</taxon>
        <taxon>Pentapetalae</taxon>
        <taxon>asterids</taxon>
        <taxon>campanulids</taxon>
        <taxon>Asterales</taxon>
        <taxon>Asteraceae</taxon>
        <taxon>Asteroideae</taxon>
        <taxon>Heliantheae alliance</taxon>
        <taxon>Heliantheae</taxon>
        <taxon>Ambrosia</taxon>
    </lineage>
</organism>
<sequence>MVEGMHFVVAEVGVVLHFSDFDWRKLKLRSENNQRLHLRRLL</sequence>
<evidence type="ECO:0000313" key="1">
    <source>
        <dbReference type="EMBL" id="KAI7749111.1"/>
    </source>
</evidence>
<protein>
    <submittedName>
        <fullName evidence="1">Uncharacterized protein</fullName>
    </submittedName>
</protein>
<evidence type="ECO:0000313" key="2">
    <source>
        <dbReference type="Proteomes" id="UP001206925"/>
    </source>
</evidence>
<comment type="caution">
    <text evidence="1">The sequence shown here is derived from an EMBL/GenBank/DDBJ whole genome shotgun (WGS) entry which is preliminary data.</text>
</comment>